<dbReference type="Pfam" id="PF10348">
    <property type="entry name" value="DUF2427"/>
    <property type="match status" value="1"/>
</dbReference>
<feature type="transmembrane region" description="Helical" evidence="2">
    <location>
        <begin position="127"/>
        <end position="148"/>
    </location>
</feature>
<protein>
    <submittedName>
        <fullName evidence="6">Uncharacterized membrane protein</fullName>
    </submittedName>
</protein>
<name>A0A9P0QNZ3_9ASCO</name>
<evidence type="ECO:0000256" key="1">
    <source>
        <dbReference type="SAM" id="MobiDB-lite"/>
    </source>
</evidence>
<dbReference type="InterPro" id="IPR018825">
    <property type="entry name" value="DUF2427"/>
</dbReference>
<feature type="transmembrane region" description="Helical" evidence="2">
    <location>
        <begin position="168"/>
        <end position="187"/>
    </location>
</feature>
<dbReference type="Pfam" id="PF10355">
    <property type="entry name" value="Ytp1"/>
    <property type="match status" value="1"/>
</dbReference>
<dbReference type="OrthoDB" id="4005299at2759"/>
<dbReference type="PANTHER" id="PTHR31685:SF3">
    <property type="entry name" value="INTEGRAL MEMBRANE PROTEIN (AFU_ORTHOLOGUE AFUA_6G12730)"/>
    <property type="match status" value="1"/>
</dbReference>
<keyword evidence="2" id="KW-1133">Transmembrane helix</keyword>
<evidence type="ECO:0000259" key="5">
    <source>
        <dbReference type="Pfam" id="PF10355"/>
    </source>
</evidence>
<comment type="caution">
    <text evidence="6">The sequence shown here is derived from an EMBL/GenBank/DDBJ whole genome shotgun (WGS) entry which is preliminary data.</text>
</comment>
<feature type="transmembrane region" description="Helical" evidence="2">
    <location>
        <begin position="518"/>
        <end position="535"/>
    </location>
</feature>
<evidence type="ECO:0000259" key="4">
    <source>
        <dbReference type="Pfam" id="PF10348"/>
    </source>
</evidence>
<keyword evidence="3" id="KW-0732">Signal</keyword>
<dbReference type="PANTHER" id="PTHR31685">
    <property type="entry name" value="INTEGRAL MEMBRANE PROTEIN (AFU_ORTHOLOGUE AFUA_6G12730)-RELATED"/>
    <property type="match status" value="1"/>
</dbReference>
<feature type="transmembrane region" description="Helical" evidence="2">
    <location>
        <begin position="394"/>
        <end position="414"/>
    </location>
</feature>
<dbReference type="Proteomes" id="UP000837801">
    <property type="component" value="Unassembled WGS sequence"/>
</dbReference>
<dbReference type="AlphaFoldDB" id="A0A9P0QNZ3"/>
<feature type="signal peptide" evidence="3">
    <location>
        <begin position="1"/>
        <end position="20"/>
    </location>
</feature>
<feature type="chain" id="PRO_5040443590" evidence="3">
    <location>
        <begin position="21"/>
        <end position="589"/>
    </location>
</feature>
<feature type="transmembrane region" description="Helical" evidence="2">
    <location>
        <begin position="278"/>
        <end position="301"/>
    </location>
</feature>
<feature type="domain" description="DUF2427" evidence="4">
    <location>
        <begin position="82"/>
        <end position="183"/>
    </location>
</feature>
<evidence type="ECO:0000256" key="3">
    <source>
        <dbReference type="SAM" id="SignalP"/>
    </source>
</evidence>
<feature type="transmembrane region" description="Helical" evidence="2">
    <location>
        <begin position="96"/>
        <end position="115"/>
    </location>
</feature>
<feature type="transmembrane region" description="Helical" evidence="2">
    <location>
        <begin position="547"/>
        <end position="569"/>
    </location>
</feature>
<feature type="transmembrane region" description="Helical" evidence="2">
    <location>
        <begin position="307"/>
        <end position="332"/>
    </location>
</feature>
<evidence type="ECO:0000313" key="6">
    <source>
        <dbReference type="EMBL" id="CAH2352243.1"/>
    </source>
</evidence>
<proteinExistence type="predicted"/>
<feature type="domain" description="Protein YTP1-like C-terminal" evidence="5">
    <location>
        <begin position="287"/>
        <end position="578"/>
    </location>
</feature>
<gene>
    <name evidence="6" type="ORF">CLIB1423_06S02014</name>
</gene>
<dbReference type="InterPro" id="IPR018827">
    <property type="entry name" value="YTP1_C"/>
</dbReference>
<feature type="compositionally biased region" description="Low complexity" evidence="1">
    <location>
        <begin position="206"/>
        <end position="217"/>
    </location>
</feature>
<organism evidence="6 7">
    <name type="scientific">[Candida] railenensis</name>
    <dbReference type="NCBI Taxonomy" id="45579"/>
    <lineage>
        <taxon>Eukaryota</taxon>
        <taxon>Fungi</taxon>
        <taxon>Dikarya</taxon>
        <taxon>Ascomycota</taxon>
        <taxon>Saccharomycotina</taxon>
        <taxon>Pichiomycetes</taxon>
        <taxon>Debaryomycetaceae</taxon>
        <taxon>Kurtzmaniella</taxon>
    </lineage>
</organism>
<feature type="transmembrane region" description="Helical" evidence="2">
    <location>
        <begin position="486"/>
        <end position="506"/>
    </location>
</feature>
<keyword evidence="2" id="KW-0472">Membrane</keyword>
<keyword evidence="2" id="KW-0812">Transmembrane</keyword>
<feature type="region of interest" description="Disordered" evidence="1">
    <location>
        <begin position="201"/>
        <end position="221"/>
    </location>
</feature>
<dbReference type="EMBL" id="CAKXYY010000006">
    <property type="protein sequence ID" value="CAH2352243.1"/>
    <property type="molecule type" value="Genomic_DNA"/>
</dbReference>
<keyword evidence="7" id="KW-1185">Reference proteome</keyword>
<evidence type="ECO:0000256" key="2">
    <source>
        <dbReference type="SAM" id="Phobius"/>
    </source>
</evidence>
<reference evidence="6" key="1">
    <citation type="submission" date="2022-03" db="EMBL/GenBank/DDBJ databases">
        <authorList>
            <person name="Legras J.-L."/>
            <person name="Devillers H."/>
            <person name="Grondin C."/>
        </authorList>
    </citation>
    <scope>NUCLEOTIDE SEQUENCE</scope>
    <source>
        <strain evidence="6">CLIB 1423</strain>
    </source>
</reference>
<sequence>MRKYLIAALLLSVATSTVIGERDEMVGMGMAMDDIEEDESSSSALNSSTTLLPVPHRVSSHHGVPILQTHLKPEERLFWEAYNTTTFLTDDYSSKFNLYVHIATILLTTIFVYPLSMVAKNAGMPKFHIPLFISHCILMTISLVALSIYGTTAPTDLYPGNAYSKMSWILAFATGAHLISAVIYFGTNSSPSSQYHKVYSSDEESSPVNGSSSNHSSGDWEHSDRMEISRLMDEKFSTFRNFGIFSKIAQNSISQKIISKLEIAANYIGLSNTIIFNLLHWGSFFFFLVYIPTGVATVFLLGKGDTVFNILAHFIKGGVFFSLGLLSLARYCGAFKGKGWAWNSVYSRSSSRIISMEMVESGLILFYGCTNIFLEHLANPGGEWSAKDLQHVSIAFIYIGAGLCGVITELKLSVWRVQHGIEKLVKAQKEDTSISEIDAAEITNASPGFSPNPFPIFTIFWTGILMSKHAQASELSTEIHSQWGNLLVYGTVFRFITYLIMMFLPASLKNLTKPTKPITEIITSFALLCGGLVFMESCDPVILALEYRGFTAMFTLNLSLGFIALLMAWEMTLFALKDWLEERKEKLAS</sequence>
<accession>A0A9P0QNZ3</accession>
<feature type="transmembrane region" description="Helical" evidence="2">
    <location>
        <begin position="353"/>
        <end position="374"/>
    </location>
</feature>
<evidence type="ECO:0000313" key="7">
    <source>
        <dbReference type="Proteomes" id="UP000837801"/>
    </source>
</evidence>